<dbReference type="Pfam" id="PF13508">
    <property type="entry name" value="Acetyltransf_7"/>
    <property type="match status" value="1"/>
</dbReference>
<feature type="compositionally biased region" description="Pro residues" evidence="1">
    <location>
        <begin position="162"/>
        <end position="172"/>
    </location>
</feature>
<evidence type="ECO:0000256" key="1">
    <source>
        <dbReference type="SAM" id="MobiDB-lite"/>
    </source>
</evidence>
<evidence type="ECO:0000259" key="2">
    <source>
        <dbReference type="PROSITE" id="PS51186"/>
    </source>
</evidence>
<dbReference type="GO" id="GO:0016747">
    <property type="term" value="F:acyltransferase activity, transferring groups other than amino-acyl groups"/>
    <property type="evidence" value="ECO:0007669"/>
    <property type="project" value="InterPro"/>
</dbReference>
<evidence type="ECO:0000313" key="4">
    <source>
        <dbReference type="Proteomes" id="UP000076727"/>
    </source>
</evidence>
<dbReference type="PROSITE" id="PS51186">
    <property type="entry name" value="GNAT"/>
    <property type="match status" value="1"/>
</dbReference>
<keyword evidence="4" id="KW-1185">Reference proteome</keyword>
<evidence type="ECO:0000313" key="3">
    <source>
        <dbReference type="EMBL" id="KZT69776.1"/>
    </source>
</evidence>
<sequence>MASPVKLPSPLRSVRFHSAEDFVDEVKPYDSAFMAFTLGMAMDFVAFGAPSKDPKTAPTPTPGTDDGAFYAIYGGDHLILVLIQTPLRPAHFLGYPSPPPAPILAAACARLAKAVAPRSLSHQVGGPRDAVMAFLASLPDVRTSPKPFSCTACSARLGTLPDPDPAPAPHPEGQPAEDAPPERRYLIRNALPGDALALVPLALEFSAAAGSASAGAPSPGRVRADMRAAAERGLLYVISERPRASDAQDSGKGEASSPELAGYLLLGFATPRAVAVRHVFVHPAHRRRGLAESLVGAVTRACLGARPRRDGAGATASADVDVDVQVDVPGCGAKSAVRLLYKDPGAARVYRRCGFVVDEDARDPVTGAKLCYAYEIRDIVPS</sequence>
<feature type="region of interest" description="Disordered" evidence="1">
    <location>
        <begin position="159"/>
        <end position="180"/>
    </location>
</feature>
<dbReference type="AlphaFoldDB" id="A0A165QQA4"/>
<dbReference type="InterPro" id="IPR016181">
    <property type="entry name" value="Acyl_CoA_acyltransferase"/>
</dbReference>
<dbReference type="SUPFAM" id="SSF55729">
    <property type="entry name" value="Acyl-CoA N-acyltransferases (Nat)"/>
    <property type="match status" value="1"/>
</dbReference>
<reference evidence="3 4" key="1">
    <citation type="journal article" date="2016" name="Mol. Biol. Evol.">
        <title>Comparative Genomics of Early-Diverging Mushroom-Forming Fungi Provides Insights into the Origins of Lignocellulose Decay Capabilities.</title>
        <authorList>
            <person name="Nagy L.G."/>
            <person name="Riley R."/>
            <person name="Tritt A."/>
            <person name="Adam C."/>
            <person name="Daum C."/>
            <person name="Floudas D."/>
            <person name="Sun H."/>
            <person name="Yadav J.S."/>
            <person name="Pangilinan J."/>
            <person name="Larsson K.H."/>
            <person name="Matsuura K."/>
            <person name="Barry K."/>
            <person name="Labutti K."/>
            <person name="Kuo R."/>
            <person name="Ohm R.A."/>
            <person name="Bhattacharya S.S."/>
            <person name="Shirouzu T."/>
            <person name="Yoshinaga Y."/>
            <person name="Martin F.M."/>
            <person name="Grigoriev I.V."/>
            <person name="Hibbett D.S."/>
        </authorList>
    </citation>
    <scope>NUCLEOTIDE SEQUENCE [LARGE SCALE GENOMIC DNA]</scope>
    <source>
        <strain evidence="3 4">L-15889</strain>
    </source>
</reference>
<dbReference type="OrthoDB" id="2523549at2759"/>
<organism evidence="3 4">
    <name type="scientific">Daedalea quercina L-15889</name>
    <dbReference type="NCBI Taxonomy" id="1314783"/>
    <lineage>
        <taxon>Eukaryota</taxon>
        <taxon>Fungi</taxon>
        <taxon>Dikarya</taxon>
        <taxon>Basidiomycota</taxon>
        <taxon>Agaricomycotina</taxon>
        <taxon>Agaricomycetes</taxon>
        <taxon>Polyporales</taxon>
        <taxon>Fomitopsis</taxon>
    </lineage>
</organism>
<accession>A0A165QQA4</accession>
<dbReference type="Gene3D" id="3.40.630.30">
    <property type="match status" value="1"/>
</dbReference>
<name>A0A165QQA4_9APHY</name>
<gene>
    <name evidence="3" type="ORF">DAEQUDRAFT_726079</name>
</gene>
<proteinExistence type="predicted"/>
<dbReference type="Proteomes" id="UP000076727">
    <property type="component" value="Unassembled WGS sequence"/>
</dbReference>
<dbReference type="CDD" id="cd04301">
    <property type="entry name" value="NAT_SF"/>
    <property type="match status" value="1"/>
</dbReference>
<dbReference type="InterPro" id="IPR000182">
    <property type="entry name" value="GNAT_dom"/>
</dbReference>
<protein>
    <recommendedName>
        <fullName evidence="2">N-acetyltransferase domain-containing protein</fullName>
    </recommendedName>
</protein>
<feature type="domain" description="N-acetyltransferase" evidence="2">
    <location>
        <begin position="185"/>
        <end position="377"/>
    </location>
</feature>
<dbReference type="EMBL" id="KV429055">
    <property type="protein sequence ID" value="KZT69776.1"/>
    <property type="molecule type" value="Genomic_DNA"/>
</dbReference>